<gene>
    <name evidence="4" type="ORF">G7058_05735</name>
</gene>
<organism evidence="4 5">
    <name type="scientific">Jeotgalibaca porci</name>
    <dbReference type="NCBI Taxonomy" id="1868793"/>
    <lineage>
        <taxon>Bacteria</taxon>
        <taxon>Bacillati</taxon>
        <taxon>Bacillota</taxon>
        <taxon>Bacilli</taxon>
        <taxon>Lactobacillales</taxon>
        <taxon>Carnobacteriaceae</taxon>
        <taxon>Jeotgalibaca</taxon>
    </lineage>
</organism>
<dbReference type="RefSeq" id="WP_166062648.1">
    <property type="nucleotide sequence ID" value="NZ_CP049889.1"/>
</dbReference>
<evidence type="ECO:0000259" key="3">
    <source>
        <dbReference type="SMART" id="SM00909"/>
    </source>
</evidence>
<proteinExistence type="predicted"/>
<evidence type="ECO:0000313" key="4">
    <source>
        <dbReference type="EMBL" id="QIK51592.1"/>
    </source>
</evidence>
<evidence type="ECO:0000256" key="2">
    <source>
        <dbReference type="SAM" id="SignalP"/>
    </source>
</evidence>
<dbReference type="AlphaFoldDB" id="A0A6G7WH67"/>
<name>A0A6G7WH67_9LACT</name>
<keyword evidence="2" id="KW-0732">Signal</keyword>
<feature type="compositionally biased region" description="Low complexity" evidence="1">
    <location>
        <begin position="26"/>
        <end position="52"/>
    </location>
</feature>
<dbReference type="Proteomes" id="UP000501830">
    <property type="component" value="Chromosome"/>
</dbReference>
<dbReference type="Pfam" id="PF10646">
    <property type="entry name" value="Germane"/>
    <property type="match status" value="1"/>
</dbReference>
<evidence type="ECO:0000256" key="1">
    <source>
        <dbReference type="SAM" id="MobiDB-lite"/>
    </source>
</evidence>
<feature type="region of interest" description="Disordered" evidence="1">
    <location>
        <begin position="23"/>
        <end position="54"/>
    </location>
</feature>
<reference evidence="4 5" key="1">
    <citation type="journal article" date="2017" name="Int. J. Syst. Evol. Microbiol.">
        <title>Jeotgalibaca porci sp. nov. and Jeotgalibaca arthritidis sp. nov., isolated from pigs, and emended description of the genus Jeotgalibaca.</title>
        <authorList>
            <person name="Zamora L."/>
            <person name="Perez-Sancho M."/>
            <person name="Dominguez L."/>
            <person name="Fernandez-Garayzabal J.F."/>
            <person name="Vela A.I."/>
        </authorList>
    </citation>
    <scope>NUCLEOTIDE SEQUENCE [LARGE SCALE GENOMIC DNA]</scope>
    <source>
        <strain evidence="4 5">CCUG 69148</strain>
    </source>
</reference>
<dbReference type="SMART" id="SM00909">
    <property type="entry name" value="Germane"/>
    <property type="match status" value="1"/>
</dbReference>
<sequence length="369" mass="40473">MEKKRLLTLAIVGLFLSGCGTATPNEESSAQSEVVSESQVESSSESSVSASEPADETAPVMAYFPFEENVAYTYIGEGNEYMSYAKYPQYIEDNRIQFSKNNGGTQIVEVLEYADGALMKVFERPETYFRENMLNKTSEESNTILLQEPLKVGTAWNSPSGSASEITAMDATVETALGTYAAIEVTTTEEDTITKSYYAEGIGLVKETFTDTAGTYETSSTLDSREEGVPETALVQAFYPDANVMGLEIAEVNMAFDTNDVTRQTLTDLFKQIPDVEYGRLIPDSASINSLYLNEDGRVYVDFNKSLVTDMNAGSSGESLLLQGIVNTIGTYYGVEEVVLTVDNEPYESGHFSFDKDEAMRVDMGDVIE</sequence>
<feature type="chain" id="PRO_5038532666" evidence="2">
    <location>
        <begin position="23"/>
        <end position="369"/>
    </location>
</feature>
<feature type="signal peptide" evidence="2">
    <location>
        <begin position="1"/>
        <end position="22"/>
    </location>
</feature>
<dbReference type="EMBL" id="CP049889">
    <property type="protein sequence ID" value="QIK51592.1"/>
    <property type="molecule type" value="Genomic_DNA"/>
</dbReference>
<dbReference type="PROSITE" id="PS51257">
    <property type="entry name" value="PROKAR_LIPOPROTEIN"/>
    <property type="match status" value="1"/>
</dbReference>
<feature type="domain" description="GerMN" evidence="3">
    <location>
        <begin position="262"/>
        <end position="351"/>
    </location>
</feature>
<dbReference type="KEGG" id="jpo:G7058_05735"/>
<protein>
    <submittedName>
        <fullName evidence="4">GerMN domain-containing protein</fullName>
    </submittedName>
</protein>
<keyword evidence="5" id="KW-1185">Reference proteome</keyword>
<dbReference type="InterPro" id="IPR019606">
    <property type="entry name" value="GerMN"/>
</dbReference>
<accession>A0A6G7WH67</accession>
<dbReference type="GeneID" id="94552773"/>
<evidence type="ECO:0000313" key="5">
    <source>
        <dbReference type="Proteomes" id="UP000501830"/>
    </source>
</evidence>